<dbReference type="AlphaFoldDB" id="A0A8J2J3H0"/>
<feature type="non-terminal residue" evidence="1">
    <location>
        <position position="39"/>
    </location>
</feature>
<organism evidence="1 2">
    <name type="scientific">Allacma fusca</name>
    <dbReference type="NCBI Taxonomy" id="39272"/>
    <lineage>
        <taxon>Eukaryota</taxon>
        <taxon>Metazoa</taxon>
        <taxon>Ecdysozoa</taxon>
        <taxon>Arthropoda</taxon>
        <taxon>Hexapoda</taxon>
        <taxon>Collembola</taxon>
        <taxon>Symphypleona</taxon>
        <taxon>Sminthuridae</taxon>
        <taxon>Allacma</taxon>
    </lineage>
</organism>
<evidence type="ECO:0000313" key="2">
    <source>
        <dbReference type="Proteomes" id="UP000708208"/>
    </source>
</evidence>
<comment type="caution">
    <text evidence="1">The sequence shown here is derived from an EMBL/GenBank/DDBJ whole genome shotgun (WGS) entry which is preliminary data.</text>
</comment>
<evidence type="ECO:0000313" key="1">
    <source>
        <dbReference type="EMBL" id="CAG7687061.1"/>
    </source>
</evidence>
<keyword evidence="2" id="KW-1185">Reference proteome</keyword>
<name>A0A8J2J3H0_9HEXA</name>
<dbReference type="EMBL" id="CAJVCH010019069">
    <property type="protein sequence ID" value="CAG7687061.1"/>
    <property type="molecule type" value="Genomic_DNA"/>
</dbReference>
<proteinExistence type="predicted"/>
<protein>
    <submittedName>
        <fullName evidence="1">Uncharacterized protein</fullName>
    </submittedName>
</protein>
<sequence>MAHVDCLSRYPIRQLRYAIARSSPEDIGKEDQLIQHTVG</sequence>
<accession>A0A8J2J3H0</accession>
<reference evidence="1" key="1">
    <citation type="submission" date="2021-06" db="EMBL/GenBank/DDBJ databases">
        <authorList>
            <person name="Hodson N. C."/>
            <person name="Mongue J. A."/>
            <person name="Jaron S. K."/>
        </authorList>
    </citation>
    <scope>NUCLEOTIDE SEQUENCE</scope>
</reference>
<dbReference type="Proteomes" id="UP000708208">
    <property type="component" value="Unassembled WGS sequence"/>
</dbReference>
<gene>
    <name evidence="1" type="ORF">AFUS01_LOCUS3195</name>
</gene>